<evidence type="ECO:0000256" key="1">
    <source>
        <dbReference type="ARBA" id="ARBA00022741"/>
    </source>
</evidence>
<comment type="caution">
    <text evidence="4">The sequence shown here is derived from an EMBL/GenBank/DDBJ whole genome shotgun (WGS) entry which is preliminary data.</text>
</comment>
<evidence type="ECO:0000256" key="2">
    <source>
        <dbReference type="ARBA" id="ARBA00022840"/>
    </source>
</evidence>
<organism evidence="4 5">
    <name type="scientific">Streptococcus parasuis</name>
    <dbReference type="NCBI Taxonomy" id="1501662"/>
    <lineage>
        <taxon>Bacteria</taxon>
        <taxon>Bacillati</taxon>
        <taxon>Bacillota</taxon>
        <taxon>Bacilli</taxon>
        <taxon>Lactobacillales</taxon>
        <taxon>Streptococcaceae</taxon>
        <taxon>Streptococcus</taxon>
    </lineage>
</organism>
<dbReference type="Gene3D" id="3.40.50.300">
    <property type="entry name" value="P-loop containing nucleotide triphosphate hydrolases"/>
    <property type="match status" value="1"/>
</dbReference>
<dbReference type="InterPro" id="IPR003439">
    <property type="entry name" value="ABC_transporter-like_ATP-bd"/>
</dbReference>
<protein>
    <submittedName>
        <fullName evidence="4">ABC transporter ATP-binding protein</fullName>
    </submittedName>
</protein>
<dbReference type="AlphaFoldDB" id="A0A4Q8L0F4"/>
<dbReference type="Proteomes" id="UP000291525">
    <property type="component" value="Unassembled WGS sequence"/>
</dbReference>
<dbReference type="SUPFAM" id="SSF52540">
    <property type="entry name" value="P-loop containing nucleoside triphosphate hydrolases"/>
    <property type="match status" value="1"/>
</dbReference>
<dbReference type="PANTHER" id="PTHR43158">
    <property type="entry name" value="SKFA PEPTIDE EXPORT ATP-BINDING PROTEIN SKFE"/>
    <property type="match status" value="1"/>
</dbReference>
<sequence>MNNAFTLVELQQVSKSYGGAVALNNVNLKLPAGKIIGLLGPNGSGKTTMIKIINGLLQPEYGQVLINGRTPSPETKAIVSYLPDTTYLDEQMKVIEAVHFFADFYKDFDMERACTLLADLQIDLNSRMKHLSKGNKEKVQLILVMSRQAQLYVLDEPIGGVDPAARDYILRTIINNYSPTASVIISTHLIADVEQILDEVIFLQYGSVIRQGNVDDLRIEAGESIDSLFRQDFKAEHVRGL</sequence>
<dbReference type="GO" id="GO:0016887">
    <property type="term" value="F:ATP hydrolysis activity"/>
    <property type="evidence" value="ECO:0007669"/>
    <property type="project" value="InterPro"/>
</dbReference>
<dbReference type="InterPro" id="IPR027417">
    <property type="entry name" value="P-loop_NTPase"/>
</dbReference>
<dbReference type="SMART" id="SM00382">
    <property type="entry name" value="AAA"/>
    <property type="match status" value="1"/>
</dbReference>
<dbReference type="EMBL" id="SHGT01000044">
    <property type="protein sequence ID" value="TAA10442.1"/>
    <property type="molecule type" value="Genomic_DNA"/>
</dbReference>
<gene>
    <name evidence="4" type="ORF">EXW74_07365</name>
</gene>
<dbReference type="Pfam" id="PF00005">
    <property type="entry name" value="ABC_tran"/>
    <property type="match status" value="1"/>
</dbReference>
<dbReference type="CDD" id="cd03230">
    <property type="entry name" value="ABC_DR_subfamily_A"/>
    <property type="match status" value="1"/>
</dbReference>
<dbReference type="PANTHER" id="PTHR43158:SF1">
    <property type="entry name" value="ABC TRANSPORTER, ATP-BINDING PROTEIN"/>
    <property type="match status" value="1"/>
</dbReference>
<evidence type="ECO:0000259" key="3">
    <source>
        <dbReference type="PROSITE" id="PS50893"/>
    </source>
</evidence>
<dbReference type="RefSeq" id="WP_130555339.1">
    <property type="nucleotide sequence ID" value="NZ_SHGT01000044.1"/>
</dbReference>
<dbReference type="PROSITE" id="PS50893">
    <property type="entry name" value="ABC_TRANSPORTER_2"/>
    <property type="match status" value="1"/>
</dbReference>
<feature type="domain" description="ABC transporter" evidence="3">
    <location>
        <begin position="8"/>
        <end position="230"/>
    </location>
</feature>
<accession>A0A4Q8L0F4</accession>
<evidence type="ECO:0000313" key="5">
    <source>
        <dbReference type="Proteomes" id="UP000291525"/>
    </source>
</evidence>
<dbReference type="OrthoDB" id="9804819at2"/>
<name>A0A4Q8L0F4_9STRE</name>
<evidence type="ECO:0000313" key="4">
    <source>
        <dbReference type="EMBL" id="TAA10442.1"/>
    </source>
</evidence>
<keyword evidence="2 4" id="KW-0067">ATP-binding</keyword>
<dbReference type="GO" id="GO:0005524">
    <property type="term" value="F:ATP binding"/>
    <property type="evidence" value="ECO:0007669"/>
    <property type="project" value="UniProtKB-KW"/>
</dbReference>
<proteinExistence type="predicted"/>
<reference evidence="4 5" key="1">
    <citation type="submission" date="2019-02" db="EMBL/GenBank/DDBJ databases">
        <title>First genome of the species Streptococcus parasuis.</title>
        <authorList>
            <person name="Stevens M.J.A."/>
            <person name="Stephan R."/>
        </authorList>
    </citation>
    <scope>NUCLEOTIDE SEQUENCE [LARGE SCALE GENOMIC DNA]</scope>
    <source>
        <strain evidence="4 5">4253</strain>
    </source>
</reference>
<keyword evidence="1" id="KW-0547">Nucleotide-binding</keyword>
<dbReference type="InterPro" id="IPR003593">
    <property type="entry name" value="AAA+_ATPase"/>
</dbReference>